<dbReference type="InterPro" id="IPR020094">
    <property type="entry name" value="TruA/RsuA/RluB/E/F_N"/>
</dbReference>
<dbReference type="EMBL" id="JACIBY010000001">
    <property type="protein sequence ID" value="MBB3836310.1"/>
    <property type="molecule type" value="Genomic_DNA"/>
</dbReference>
<dbReference type="GO" id="GO:0001522">
    <property type="term" value="P:pseudouridine synthesis"/>
    <property type="evidence" value="ECO:0007669"/>
    <property type="project" value="InterPro"/>
</dbReference>
<dbReference type="Gene3D" id="3.30.70.1560">
    <property type="entry name" value="Alpha-L RNA-binding motif"/>
    <property type="match status" value="1"/>
</dbReference>
<evidence type="ECO:0000256" key="2">
    <source>
        <dbReference type="ARBA" id="ARBA00023235"/>
    </source>
</evidence>
<reference evidence="5 6" key="1">
    <citation type="submission" date="2020-08" db="EMBL/GenBank/DDBJ databases">
        <title>Genomic Encyclopedia of Type Strains, Phase IV (KMG-IV): sequencing the most valuable type-strain genomes for metagenomic binning, comparative biology and taxonomic classification.</title>
        <authorList>
            <person name="Goeker M."/>
        </authorList>
    </citation>
    <scope>NUCLEOTIDE SEQUENCE [LARGE SCALE GENOMIC DNA]</scope>
    <source>
        <strain evidence="5 6">DSM 17976</strain>
    </source>
</reference>
<feature type="domain" description="Pseudouridine synthase RsuA/RluA-like" evidence="4">
    <location>
        <begin position="8"/>
        <end position="157"/>
    </location>
</feature>
<dbReference type="PANTHER" id="PTHR47683:SF2">
    <property type="entry name" value="RNA-BINDING S4 DOMAIN-CONTAINING PROTEIN"/>
    <property type="match status" value="1"/>
</dbReference>
<accession>A0A7W6EN88</accession>
<dbReference type="GO" id="GO:0140098">
    <property type="term" value="F:catalytic activity, acting on RNA"/>
    <property type="evidence" value="ECO:0007669"/>
    <property type="project" value="UniProtKB-ARBA"/>
</dbReference>
<name>A0A7W6EN88_9BACT</name>
<dbReference type="InterPro" id="IPR000748">
    <property type="entry name" value="PsdUridine_synth_RsuA/RluB/E/F"/>
</dbReference>
<comment type="similarity">
    <text evidence="1 3">Belongs to the pseudouridine synthase RsuA family.</text>
</comment>
<comment type="caution">
    <text evidence="5">The sequence shown here is derived from an EMBL/GenBank/DDBJ whole genome shotgun (WGS) entry which is preliminary data.</text>
</comment>
<dbReference type="PROSITE" id="PS01149">
    <property type="entry name" value="PSI_RSU"/>
    <property type="match status" value="1"/>
</dbReference>
<dbReference type="RefSeq" id="WP_183971080.1">
    <property type="nucleotide sequence ID" value="NZ_JACIBY010000001.1"/>
</dbReference>
<evidence type="ECO:0000256" key="3">
    <source>
        <dbReference type="RuleBase" id="RU003887"/>
    </source>
</evidence>
<dbReference type="AlphaFoldDB" id="A0A7W6EN88"/>
<dbReference type="NCBIfam" id="TIGR00093">
    <property type="entry name" value="pseudouridine synthase"/>
    <property type="match status" value="1"/>
</dbReference>
<gene>
    <name evidence="5" type="ORF">FHS57_000292</name>
</gene>
<evidence type="ECO:0000313" key="5">
    <source>
        <dbReference type="EMBL" id="MBB3836310.1"/>
    </source>
</evidence>
<dbReference type="Proteomes" id="UP000541352">
    <property type="component" value="Unassembled WGS sequence"/>
</dbReference>
<dbReference type="InterPro" id="IPR018496">
    <property type="entry name" value="PsdUridine_synth_RsuA/RluB_CS"/>
</dbReference>
<dbReference type="EC" id="5.4.99.-" evidence="3"/>
<proteinExistence type="inferred from homology"/>
<dbReference type="InterPro" id="IPR042092">
    <property type="entry name" value="PsdUridine_s_RsuA/RluB/E/F_cat"/>
</dbReference>
<dbReference type="SUPFAM" id="SSF55120">
    <property type="entry name" value="Pseudouridine synthase"/>
    <property type="match status" value="1"/>
</dbReference>
<protein>
    <recommendedName>
        <fullName evidence="3">Pseudouridine synthase</fullName>
        <ecNumber evidence="3">5.4.99.-</ecNumber>
    </recommendedName>
</protein>
<dbReference type="InterPro" id="IPR006145">
    <property type="entry name" value="PsdUridine_synth_RsuA/RluA"/>
</dbReference>
<keyword evidence="2 3" id="KW-0413">Isomerase</keyword>
<dbReference type="InterPro" id="IPR050343">
    <property type="entry name" value="RsuA_PseudoU_synthase"/>
</dbReference>
<dbReference type="Pfam" id="PF00849">
    <property type="entry name" value="PseudoU_synth_2"/>
    <property type="match status" value="1"/>
</dbReference>
<evidence type="ECO:0000313" key="6">
    <source>
        <dbReference type="Proteomes" id="UP000541352"/>
    </source>
</evidence>
<dbReference type="InterPro" id="IPR020103">
    <property type="entry name" value="PsdUridine_synth_cat_dom_sf"/>
</dbReference>
<keyword evidence="6" id="KW-1185">Reference proteome</keyword>
<organism evidence="5 6">
    <name type="scientific">Runella defluvii</name>
    <dbReference type="NCBI Taxonomy" id="370973"/>
    <lineage>
        <taxon>Bacteria</taxon>
        <taxon>Pseudomonadati</taxon>
        <taxon>Bacteroidota</taxon>
        <taxon>Cytophagia</taxon>
        <taxon>Cytophagales</taxon>
        <taxon>Spirosomataceae</taxon>
        <taxon>Runella</taxon>
    </lineage>
</organism>
<dbReference type="PANTHER" id="PTHR47683">
    <property type="entry name" value="PSEUDOURIDINE SYNTHASE FAMILY PROTEIN-RELATED"/>
    <property type="match status" value="1"/>
</dbReference>
<sequence length="203" mass="23797">MTEASHRYFVLNKPYNMLSQFIGPADARKLDELAFDFPEGTHPIGRLDGISEGLLLLTTNKKVTRLLFQGETTHKRSYLVQVYKVVSPENLQRLREGVAIRIRGTEELYVTAPCEVEIVEKPTNLFQSGYEFDERIPHTWLLITMTEGKFRQIRKMVTAINHRCQRLIRLSIEELSLEDLQPGQVREMEEETFFRQLKIDNWR</sequence>
<dbReference type="GO" id="GO:0006364">
    <property type="term" value="P:rRNA processing"/>
    <property type="evidence" value="ECO:0007669"/>
    <property type="project" value="UniProtKB-ARBA"/>
</dbReference>
<evidence type="ECO:0000256" key="1">
    <source>
        <dbReference type="ARBA" id="ARBA00008348"/>
    </source>
</evidence>
<dbReference type="GO" id="GO:0003723">
    <property type="term" value="F:RNA binding"/>
    <property type="evidence" value="ECO:0007669"/>
    <property type="project" value="InterPro"/>
</dbReference>
<dbReference type="GO" id="GO:0009982">
    <property type="term" value="F:pseudouridine synthase activity"/>
    <property type="evidence" value="ECO:0007669"/>
    <property type="project" value="InterPro"/>
</dbReference>
<dbReference type="Gene3D" id="3.30.70.580">
    <property type="entry name" value="Pseudouridine synthase I, catalytic domain, N-terminal subdomain"/>
    <property type="match status" value="1"/>
</dbReference>
<evidence type="ECO:0000259" key="4">
    <source>
        <dbReference type="Pfam" id="PF00849"/>
    </source>
</evidence>